<dbReference type="Pfam" id="PF05974">
    <property type="entry name" value="DUF892"/>
    <property type="match status" value="1"/>
</dbReference>
<sequence>MTTPAQEHVLDWLRDAHAMEEQAEQMLRAQSDRLKHYPDLKRRIDEHIVETKEQQRLVESCIHRLGGSTSAMKDIAARILAFGQGLGSMAVSDEVVKGAMAGYIFEHLEIAAYTSLRTAAEHCGDAETVRVCDFILPQERAMAAWLAEHLPSITITFLTRSETPGIEAKR</sequence>
<comment type="caution">
    <text evidence="1">The sequence shown here is derived from an EMBL/GenBank/DDBJ whole genome shotgun (WGS) entry which is preliminary data.</text>
</comment>
<evidence type="ECO:0000313" key="1">
    <source>
        <dbReference type="EMBL" id="MCO5399192.1"/>
    </source>
</evidence>
<dbReference type="EMBL" id="JAMXHT010000005">
    <property type="protein sequence ID" value="MCO5399192.1"/>
    <property type="molecule type" value="Genomic_DNA"/>
</dbReference>
<name>A0ABT1AM50_9RALS</name>
<gene>
    <name evidence="1" type="ORF">NG900_13425</name>
</gene>
<accession>A0ABT1AM50</accession>
<dbReference type="InterPro" id="IPR012347">
    <property type="entry name" value="Ferritin-like"/>
</dbReference>
<reference evidence="1" key="2">
    <citation type="journal article" date="2023" name="Front. Microbiol.">
        <title>Ralstonia chuxiongensis sp. nov., Ralstonia mojiangensis sp. nov., and Ralstonia soli sp. nov., isolated from tobacco fields, are three novel species in the family Burkholderiaceae.</title>
        <authorList>
            <person name="Lu C.H."/>
            <person name="Zhang Y.Y."/>
            <person name="Jiang N."/>
            <person name="Chen W."/>
            <person name="Shao X."/>
            <person name="Zhao Z.M."/>
            <person name="Lu W.L."/>
            <person name="Hu X."/>
            <person name="Xi Y.X."/>
            <person name="Zou S.Y."/>
            <person name="Wei Q.J."/>
            <person name="Lin Z.L."/>
            <person name="Gong L."/>
            <person name="Gai X.T."/>
            <person name="Zhang L.Q."/>
            <person name="Li J.Y."/>
            <person name="Jin Y."/>
            <person name="Xia Z.Y."/>
        </authorList>
    </citation>
    <scope>NUCLEOTIDE SEQUENCE</scope>
    <source>
        <strain evidence="1">21MJYT02-11</strain>
    </source>
</reference>
<dbReference type="InterPro" id="IPR010287">
    <property type="entry name" value="DUF892_YciF-like"/>
</dbReference>
<reference evidence="1" key="1">
    <citation type="submission" date="2022-06" db="EMBL/GenBank/DDBJ databases">
        <authorList>
            <person name="Lu C.-H."/>
        </authorList>
    </citation>
    <scope>NUCLEOTIDE SEQUENCE</scope>
    <source>
        <strain evidence="1">21MJYT02-11</strain>
    </source>
</reference>
<dbReference type="SUPFAM" id="SSF47240">
    <property type="entry name" value="Ferritin-like"/>
    <property type="match status" value="1"/>
</dbReference>
<dbReference type="Gene3D" id="1.20.1260.10">
    <property type="match status" value="1"/>
</dbReference>
<keyword evidence="2" id="KW-1185">Reference proteome</keyword>
<dbReference type="CDD" id="cd00657">
    <property type="entry name" value="Ferritin_like"/>
    <property type="match status" value="1"/>
</dbReference>
<dbReference type="Proteomes" id="UP001162811">
    <property type="component" value="Unassembled WGS sequence"/>
</dbReference>
<dbReference type="InterPro" id="IPR009078">
    <property type="entry name" value="Ferritin-like_SF"/>
</dbReference>
<proteinExistence type="predicted"/>
<dbReference type="RefSeq" id="WP_252681055.1">
    <property type="nucleotide sequence ID" value="NZ_JAMXHT010000005.1"/>
</dbReference>
<organism evidence="1 2">
    <name type="scientific">Ralstonia soli</name>
    <dbReference type="NCBI Taxonomy" id="2953896"/>
    <lineage>
        <taxon>Bacteria</taxon>
        <taxon>Pseudomonadati</taxon>
        <taxon>Pseudomonadota</taxon>
        <taxon>Betaproteobacteria</taxon>
        <taxon>Burkholderiales</taxon>
        <taxon>Burkholderiaceae</taxon>
        <taxon>Ralstonia</taxon>
    </lineage>
</organism>
<evidence type="ECO:0000313" key="2">
    <source>
        <dbReference type="Proteomes" id="UP001162811"/>
    </source>
</evidence>
<protein>
    <submittedName>
        <fullName evidence="1">Ferritin-like domain-containing protein</fullName>
    </submittedName>
</protein>